<evidence type="ECO:0000256" key="12">
    <source>
        <dbReference type="PROSITE-ProRule" id="PRU00042"/>
    </source>
</evidence>
<organism evidence="15 16">
    <name type="scientific">Hippocampus comes</name>
    <name type="common">Tiger tail seahorse</name>
    <dbReference type="NCBI Taxonomy" id="109280"/>
    <lineage>
        <taxon>Eukaryota</taxon>
        <taxon>Metazoa</taxon>
        <taxon>Chordata</taxon>
        <taxon>Craniata</taxon>
        <taxon>Vertebrata</taxon>
        <taxon>Euteleostomi</taxon>
        <taxon>Actinopterygii</taxon>
        <taxon>Neopterygii</taxon>
        <taxon>Teleostei</taxon>
        <taxon>Neoteleostei</taxon>
        <taxon>Acanthomorphata</taxon>
        <taxon>Syngnathiaria</taxon>
        <taxon>Syngnathiformes</taxon>
        <taxon>Syngnathoidei</taxon>
        <taxon>Syngnathidae</taxon>
        <taxon>Hippocampus</taxon>
    </lineage>
</organism>
<accession>A0A3Q2Z685</accession>
<keyword evidence="7" id="KW-0862">Zinc</keyword>
<evidence type="ECO:0000313" key="15">
    <source>
        <dbReference type="Ensembl" id="ENSHCOP00000027361.1"/>
    </source>
</evidence>
<keyword evidence="11" id="KW-0539">Nucleus</keyword>
<evidence type="ECO:0000256" key="13">
    <source>
        <dbReference type="SAM" id="MobiDB-lite"/>
    </source>
</evidence>
<comment type="similarity">
    <text evidence="3">Belongs to the krueppel C2H2-type zinc-finger protein family.</text>
</comment>
<dbReference type="Gene3D" id="3.30.160.60">
    <property type="entry name" value="Classic Zinc Finger"/>
    <property type="match status" value="6"/>
</dbReference>
<evidence type="ECO:0000256" key="4">
    <source>
        <dbReference type="ARBA" id="ARBA00022723"/>
    </source>
</evidence>
<evidence type="ECO:0000256" key="7">
    <source>
        <dbReference type="ARBA" id="ARBA00022833"/>
    </source>
</evidence>
<comment type="function">
    <text evidence="1">May be involved in transcriptional regulation.</text>
</comment>
<evidence type="ECO:0000256" key="2">
    <source>
        <dbReference type="ARBA" id="ARBA00004123"/>
    </source>
</evidence>
<feature type="compositionally biased region" description="Basic and acidic residues" evidence="13">
    <location>
        <begin position="132"/>
        <end position="148"/>
    </location>
</feature>
<evidence type="ECO:0000256" key="3">
    <source>
        <dbReference type="ARBA" id="ARBA00006991"/>
    </source>
</evidence>
<evidence type="ECO:0000256" key="9">
    <source>
        <dbReference type="ARBA" id="ARBA00023125"/>
    </source>
</evidence>
<dbReference type="InterPro" id="IPR013087">
    <property type="entry name" value="Znf_C2H2_type"/>
</dbReference>
<dbReference type="SMART" id="SM00355">
    <property type="entry name" value="ZnF_C2H2"/>
    <property type="match status" value="6"/>
</dbReference>
<dbReference type="GO" id="GO:0045596">
    <property type="term" value="P:negative regulation of cell differentiation"/>
    <property type="evidence" value="ECO:0007669"/>
    <property type="project" value="UniProtKB-ARBA"/>
</dbReference>
<evidence type="ECO:0000256" key="11">
    <source>
        <dbReference type="ARBA" id="ARBA00023242"/>
    </source>
</evidence>
<sequence length="368" mass="42218">MASVQYLRHFVNERLTAAAEEIFGVFERTLAEYQEELQRQRRMVDTLSGPQIKLHRIEIQHEDIEQICTEKLLYKQEADTCADQSEPDPVLDGVSRHELHLEIQHVDKEPQFLRDQQLCWQEQNSFVDQEEPEHPQIKEEPGTSHDGELNTSSSVPVVDDHYSRGDAVLYSSPIESPSEDASVHTETSRKSFRCDYCGKAFGFRCKLKRHMMTHTGVKPYSCKTCGKGFNQTSNLKRHLMIHTDEKPYACKTCGKQFRNTHEVITHARTHTGEKPYPCSTCGKRFTQLSILKRHVMVHTGEKPFLCNTCGRSFGDLSVLKRHVMVHTGEKPYACDVCGRRFRANSNLSIHRRRVHAAGRSLEAACFDT</sequence>
<keyword evidence="16" id="KW-1185">Reference proteome</keyword>
<feature type="domain" description="C2H2-type" evidence="14">
    <location>
        <begin position="248"/>
        <end position="275"/>
    </location>
</feature>
<keyword evidence="4" id="KW-0479">Metal-binding</keyword>
<reference evidence="15" key="1">
    <citation type="submission" date="2025-08" db="UniProtKB">
        <authorList>
            <consortium name="Ensembl"/>
        </authorList>
    </citation>
    <scope>IDENTIFICATION</scope>
</reference>
<dbReference type="Proteomes" id="UP000264820">
    <property type="component" value="Unplaced"/>
</dbReference>
<feature type="domain" description="C2H2-type" evidence="14">
    <location>
        <begin position="332"/>
        <end position="360"/>
    </location>
</feature>
<dbReference type="PANTHER" id="PTHR46105:SF31">
    <property type="entry name" value="LOW QUALITY PROTEIN: ZINC FINGER PROTEIN 721-RELATED"/>
    <property type="match status" value="1"/>
</dbReference>
<evidence type="ECO:0000313" key="16">
    <source>
        <dbReference type="Proteomes" id="UP000264820"/>
    </source>
</evidence>
<dbReference type="PROSITE" id="PS50157">
    <property type="entry name" value="ZINC_FINGER_C2H2_2"/>
    <property type="match status" value="6"/>
</dbReference>
<protein>
    <recommendedName>
        <fullName evidence="14">C2H2-type domain-containing protein</fullName>
    </recommendedName>
</protein>
<keyword evidence="10" id="KW-0804">Transcription</keyword>
<dbReference type="GO" id="GO:0000981">
    <property type="term" value="F:DNA-binding transcription factor activity, RNA polymerase II-specific"/>
    <property type="evidence" value="ECO:0007669"/>
    <property type="project" value="TreeGrafter"/>
</dbReference>
<dbReference type="AlphaFoldDB" id="A0A3Q2Z685"/>
<dbReference type="FunFam" id="3.30.160.60:FF:001498">
    <property type="entry name" value="Zinc finger protein 404"/>
    <property type="match status" value="1"/>
</dbReference>
<evidence type="ECO:0000259" key="14">
    <source>
        <dbReference type="PROSITE" id="PS50157"/>
    </source>
</evidence>
<feature type="domain" description="C2H2-type" evidence="14">
    <location>
        <begin position="192"/>
        <end position="219"/>
    </location>
</feature>
<comment type="subcellular location">
    <subcellularLocation>
        <location evidence="2">Nucleus</location>
    </subcellularLocation>
</comment>
<dbReference type="PROSITE" id="PS00028">
    <property type="entry name" value="ZINC_FINGER_C2H2_1"/>
    <property type="match status" value="6"/>
</dbReference>
<evidence type="ECO:0000256" key="1">
    <source>
        <dbReference type="ARBA" id="ARBA00003767"/>
    </source>
</evidence>
<dbReference type="InterPro" id="IPR050457">
    <property type="entry name" value="ZnFinger_BTB_dom_contain"/>
</dbReference>
<dbReference type="FunFam" id="3.30.160.60:FF:000226">
    <property type="entry name" value="Zinc finger protein 236 variant"/>
    <property type="match status" value="1"/>
</dbReference>
<feature type="domain" description="C2H2-type" evidence="14">
    <location>
        <begin position="220"/>
        <end position="247"/>
    </location>
</feature>
<dbReference type="SUPFAM" id="SSF57667">
    <property type="entry name" value="beta-beta-alpha zinc fingers"/>
    <property type="match status" value="3"/>
</dbReference>
<proteinExistence type="inferred from homology"/>
<dbReference type="FunFam" id="3.30.160.60:FF:000358">
    <property type="entry name" value="zinc finger protein 24"/>
    <property type="match status" value="1"/>
</dbReference>
<keyword evidence="6 12" id="KW-0863">Zinc-finger</keyword>
<dbReference type="GO" id="GO:0008270">
    <property type="term" value="F:zinc ion binding"/>
    <property type="evidence" value="ECO:0007669"/>
    <property type="project" value="UniProtKB-KW"/>
</dbReference>
<dbReference type="FunFam" id="3.30.160.60:FF:000690">
    <property type="entry name" value="Zinc finger protein 354C"/>
    <property type="match status" value="1"/>
</dbReference>
<evidence type="ECO:0000256" key="6">
    <source>
        <dbReference type="ARBA" id="ARBA00022771"/>
    </source>
</evidence>
<feature type="region of interest" description="Disordered" evidence="13">
    <location>
        <begin position="127"/>
        <end position="159"/>
    </location>
</feature>
<evidence type="ECO:0000256" key="5">
    <source>
        <dbReference type="ARBA" id="ARBA00022737"/>
    </source>
</evidence>
<dbReference type="PANTHER" id="PTHR46105">
    <property type="entry name" value="AGAP004733-PA"/>
    <property type="match status" value="1"/>
</dbReference>
<evidence type="ECO:0000256" key="10">
    <source>
        <dbReference type="ARBA" id="ARBA00023163"/>
    </source>
</evidence>
<dbReference type="Pfam" id="PF00096">
    <property type="entry name" value="zf-C2H2"/>
    <property type="match status" value="6"/>
</dbReference>
<dbReference type="Ensembl" id="ENSHCOT00000023421.1">
    <property type="protein sequence ID" value="ENSHCOP00000027361.1"/>
    <property type="gene ID" value="ENSHCOG00000000504.1"/>
</dbReference>
<keyword evidence="8" id="KW-0805">Transcription regulation</keyword>
<keyword evidence="9" id="KW-0238">DNA-binding</keyword>
<feature type="domain" description="C2H2-type" evidence="14">
    <location>
        <begin position="304"/>
        <end position="331"/>
    </location>
</feature>
<dbReference type="InterPro" id="IPR036236">
    <property type="entry name" value="Znf_C2H2_sf"/>
</dbReference>
<feature type="domain" description="C2H2-type" evidence="14">
    <location>
        <begin position="276"/>
        <end position="303"/>
    </location>
</feature>
<keyword evidence="5" id="KW-0677">Repeat</keyword>
<dbReference type="FunFam" id="3.30.160.60:FF:000912">
    <property type="entry name" value="Zinc finger protein 660"/>
    <property type="match status" value="2"/>
</dbReference>
<dbReference type="GO" id="GO:0005634">
    <property type="term" value="C:nucleus"/>
    <property type="evidence" value="ECO:0007669"/>
    <property type="project" value="UniProtKB-SubCell"/>
</dbReference>
<reference evidence="15" key="2">
    <citation type="submission" date="2025-09" db="UniProtKB">
        <authorList>
            <consortium name="Ensembl"/>
        </authorList>
    </citation>
    <scope>IDENTIFICATION</scope>
</reference>
<dbReference type="GO" id="GO:0000978">
    <property type="term" value="F:RNA polymerase II cis-regulatory region sequence-specific DNA binding"/>
    <property type="evidence" value="ECO:0007669"/>
    <property type="project" value="TreeGrafter"/>
</dbReference>
<evidence type="ECO:0000256" key="8">
    <source>
        <dbReference type="ARBA" id="ARBA00023015"/>
    </source>
</evidence>
<dbReference type="GeneTree" id="ENSGT01150000286952"/>
<name>A0A3Q2Z685_HIPCM</name>